<reference evidence="2" key="1">
    <citation type="journal article" date="2023" name="Plant J.">
        <title>Genome sequences and population genomics provide insights into the demographic history, inbreeding, and mutation load of two 'living fossil' tree species of Dipteronia.</title>
        <authorList>
            <person name="Feng Y."/>
            <person name="Comes H.P."/>
            <person name="Chen J."/>
            <person name="Zhu S."/>
            <person name="Lu R."/>
            <person name="Zhang X."/>
            <person name="Li P."/>
            <person name="Qiu J."/>
            <person name="Olsen K.M."/>
            <person name="Qiu Y."/>
        </authorList>
    </citation>
    <scope>NUCLEOTIDE SEQUENCE</scope>
    <source>
        <strain evidence="2">KIB01</strain>
    </source>
</reference>
<feature type="region of interest" description="Disordered" evidence="1">
    <location>
        <begin position="1"/>
        <end position="20"/>
    </location>
</feature>
<feature type="compositionally biased region" description="Polar residues" evidence="1">
    <location>
        <begin position="69"/>
        <end position="85"/>
    </location>
</feature>
<feature type="compositionally biased region" description="Low complexity" evidence="1">
    <location>
        <begin position="86"/>
        <end position="104"/>
    </location>
</feature>
<evidence type="ECO:0000256" key="1">
    <source>
        <dbReference type="SAM" id="MobiDB-lite"/>
    </source>
</evidence>
<dbReference type="EMBL" id="JANJYI010000001">
    <property type="protein sequence ID" value="KAK2662031.1"/>
    <property type="molecule type" value="Genomic_DNA"/>
</dbReference>
<evidence type="ECO:0000313" key="2">
    <source>
        <dbReference type="EMBL" id="KAK2662031.1"/>
    </source>
</evidence>
<comment type="caution">
    <text evidence="2">The sequence shown here is derived from an EMBL/GenBank/DDBJ whole genome shotgun (WGS) entry which is preliminary data.</text>
</comment>
<dbReference type="AlphaFoldDB" id="A0AAD9XMI8"/>
<gene>
    <name evidence="2" type="ORF">Ddye_000605</name>
</gene>
<dbReference type="Proteomes" id="UP001280121">
    <property type="component" value="Unassembled WGS sequence"/>
</dbReference>
<evidence type="ECO:0000313" key="3">
    <source>
        <dbReference type="Proteomes" id="UP001280121"/>
    </source>
</evidence>
<name>A0AAD9XMI8_9ROSI</name>
<sequence>MLNDVREALRKSDEDRQRQHLELLDIRKSDEDRQQQHRLLLDMIWGLQGSTLSTHRDGPPPPDQLFNPGGSTDRFTGGTDTQAQGSPPSRSTSFPSPPGISIQPPRSPSPPSKSVASEQSPPQPSTSTYNFPSNKLDVMLSYSTFLPSTRSSAALQNGLLVSSNHFSLQKTSLYISCL</sequence>
<organism evidence="2 3">
    <name type="scientific">Dipteronia dyeriana</name>
    <dbReference type="NCBI Taxonomy" id="168575"/>
    <lineage>
        <taxon>Eukaryota</taxon>
        <taxon>Viridiplantae</taxon>
        <taxon>Streptophyta</taxon>
        <taxon>Embryophyta</taxon>
        <taxon>Tracheophyta</taxon>
        <taxon>Spermatophyta</taxon>
        <taxon>Magnoliopsida</taxon>
        <taxon>eudicotyledons</taxon>
        <taxon>Gunneridae</taxon>
        <taxon>Pentapetalae</taxon>
        <taxon>rosids</taxon>
        <taxon>malvids</taxon>
        <taxon>Sapindales</taxon>
        <taxon>Sapindaceae</taxon>
        <taxon>Hippocastanoideae</taxon>
        <taxon>Acereae</taxon>
        <taxon>Dipteronia</taxon>
    </lineage>
</organism>
<protein>
    <submittedName>
        <fullName evidence="2">Uncharacterized protein</fullName>
    </submittedName>
</protein>
<proteinExistence type="predicted"/>
<feature type="compositionally biased region" description="Low complexity" evidence="1">
    <location>
        <begin position="112"/>
        <end position="128"/>
    </location>
</feature>
<feature type="region of interest" description="Disordered" evidence="1">
    <location>
        <begin position="51"/>
        <end position="133"/>
    </location>
</feature>
<accession>A0AAD9XMI8</accession>
<keyword evidence="3" id="KW-1185">Reference proteome</keyword>